<feature type="transmembrane region" description="Helical" evidence="2">
    <location>
        <begin position="473"/>
        <end position="493"/>
    </location>
</feature>
<dbReference type="GO" id="GO:0016740">
    <property type="term" value="F:transferase activity"/>
    <property type="evidence" value="ECO:0007669"/>
    <property type="project" value="UniProtKB-KW"/>
</dbReference>
<keyword evidence="2" id="KW-1133">Transmembrane helix</keyword>
<dbReference type="EMBL" id="LHUR01000023">
    <property type="protein sequence ID" value="KOA19516.1"/>
    <property type="molecule type" value="Genomic_DNA"/>
</dbReference>
<evidence type="ECO:0000256" key="1">
    <source>
        <dbReference type="ARBA" id="ARBA00009670"/>
    </source>
</evidence>
<evidence type="ECO:0000313" key="5">
    <source>
        <dbReference type="Proteomes" id="UP000037043"/>
    </source>
</evidence>
<proteinExistence type="inferred from homology"/>
<dbReference type="PANTHER" id="PTHR10566:SF113">
    <property type="entry name" value="PROTEIN ACTIVITY OF BC1 COMPLEX KINASE 7, CHLOROPLASTIC"/>
    <property type="match status" value="1"/>
</dbReference>
<dbReference type="Proteomes" id="UP000037043">
    <property type="component" value="Unassembled WGS sequence"/>
</dbReference>
<feature type="domain" description="ABC1 atypical kinase-like" evidence="3">
    <location>
        <begin position="74"/>
        <end position="315"/>
    </location>
</feature>
<protein>
    <recommendedName>
        <fullName evidence="3">ABC1 atypical kinase-like domain-containing protein</fullName>
    </recommendedName>
</protein>
<dbReference type="CDD" id="cd05121">
    <property type="entry name" value="ABC1_ADCK3-like"/>
    <property type="match status" value="1"/>
</dbReference>
<keyword evidence="4" id="KW-0808">Transferase</keyword>
<dbReference type="AlphaFoldDB" id="A0A0L6Z965"/>
<dbReference type="InterPro" id="IPR011009">
    <property type="entry name" value="Kinase-like_dom_sf"/>
</dbReference>
<evidence type="ECO:0000259" key="3">
    <source>
        <dbReference type="Pfam" id="PF03109"/>
    </source>
</evidence>
<keyword evidence="2" id="KW-0812">Transmembrane</keyword>
<organism evidence="4 5">
    <name type="scientific">Clostridium homopropionicum DSM 5847</name>
    <dbReference type="NCBI Taxonomy" id="1121318"/>
    <lineage>
        <taxon>Bacteria</taxon>
        <taxon>Bacillati</taxon>
        <taxon>Bacillota</taxon>
        <taxon>Clostridia</taxon>
        <taxon>Eubacteriales</taxon>
        <taxon>Clostridiaceae</taxon>
        <taxon>Clostridium</taxon>
    </lineage>
</organism>
<evidence type="ECO:0000256" key="2">
    <source>
        <dbReference type="SAM" id="Phobius"/>
    </source>
</evidence>
<dbReference type="PATRIC" id="fig|1121318.3.peg.2141"/>
<dbReference type="STRING" id="36844.SAMN04488501_12417"/>
<feature type="transmembrane region" description="Helical" evidence="2">
    <location>
        <begin position="505"/>
        <end position="528"/>
    </location>
</feature>
<gene>
    <name evidence="4" type="primary">ubiB</name>
    <name evidence="4" type="ORF">CLHOM_21270</name>
</gene>
<keyword evidence="5" id="KW-1185">Reference proteome</keyword>
<dbReference type="Pfam" id="PF03109">
    <property type="entry name" value="ABC1"/>
    <property type="match status" value="1"/>
</dbReference>
<sequence>MSKNSVQRFREIVKTLAFYGFGSIVDSKIKNEKTAAVNLRKAFEDLGPTFIKIGQILSTRPDILPNQYIEELSKLQDNVVQEPFENIVKVFQEEFNMTIEDAFKSFNKAPLASASMAQVHEATLKTGEKVIVKVQRPGICEKMSQDISILYKISKLTKARFSDTLIDLEEAIDELKFAAEQELDFENEAKNLETFANLNKDVAFVSYPYVISRFSTKKVITMTKIEGIKITNLKKLKEAGYNLDDIGHKLALSFCKQIFEDGFFHGDPHPGNLIISSGKICFIDFGMAGTISKALKVALNEMMFAIAYKDINKLITLLMSIGIKKGHVNRNKLFEDIDYLLDSYLSASLANIKISALLEDLFNVAKNNNLRLPKDFTLLIRSLIIAEGVVVKLSPDTQILDIIISYVKNNNEFSILKNFNFNESLIRVINFGRDSSRLPTKVIELCDSIMQGRAKIQLEHKDLNKNVNELNKMINRMVIGLVISSMIIASSLILNTNIGPKYANISIIGLVGYGIAAFMGFWLLISIIRSGKI</sequence>
<dbReference type="RefSeq" id="WP_052221661.1">
    <property type="nucleotide sequence ID" value="NZ_LHUR01000023.1"/>
</dbReference>
<evidence type="ECO:0000313" key="4">
    <source>
        <dbReference type="EMBL" id="KOA19516.1"/>
    </source>
</evidence>
<dbReference type="PANTHER" id="PTHR10566">
    <property type="entry name" value="CHAPERONE-ACTIVITY OF BC1 COMPLEX CABC1 -RELATED"/>
    <property type="match status" value="1"/>
</dbReference>
<comment type="caution">
    <text evidence="4">The sequence shown here is derived from an EMBL/GenBank/DDBJ whole genome shotgun (WGS) entry which is preliminary data.</text>
</comment>
<keyword evidence="2" id="KW-0472">Membrane</keyword>
<dbReference type="SUPFAM" id="SSF56112">
    <property type="entry name" value="Protein kinase-like (PK-like)"/>
    <property type="match status" value="1"/>
</dbReference>
<comment type="similarity">
    <text evidence="1">Belongs to the protein kinase superfamily. ADCK protein kinase family.</text>
</comment>
<name>A0A0L6Z965_9CLOT</name>
<reference evidence="5" key="1">
    <citation type="submission" date="2015-08" db="EMBL/GenBank/DDBJ databases">
        <title>Genome sequence of the strict anaerobe Clostridium homopropionicum LuHBu1 (DSM 5847T).</title>
        <authorList>
            <person name="Poehlein A."/>
            <person name="Beck M."/>
            <person name="Schiel-Bengelsdorf B."/>
            <person name="Bengelsdorf F.R."/>
            <person name="Daniel R."/>
            <person name="Duerre P."/>
        </authorList>
    </citation>
    <scope>NUCLEOTIDE SEQUENCE [LARGE SCALE GENOMIC DNA]</scope>
    <source>
        <strain evidence="5">DSM 5847</strain>
    </source>
</reference>
<dbReference type="InterPro" id="IPR050154">
    <property type="entry name" value="UbiB_kinase"/>
</dbReference>
<accession>A0A0L6Z965</accession>
<dbReference type="InterPro" id="IPR004147">
    <property type="entry name" value="ABC1_dom"/>
</dbReference>